<evidence type="ECO:0000313" key="3">
    <source>
        <dbReference type="Proteomes" id="UP000219612"/>
    </source>
</evidence>
<evidence type="ECO:0000313" key="2">
    <source>
        <dbReference type="EMBL" id="SNY40285.1"/>
    </source>
</evidence>
<proteinExistence type="predicted"/>
<feature type="region of interest" description="Disordered" evidence="1">
    <location>
        <begin position="14"/>
        <end position="37"/>
    </location>
</feature>
<evidence type="ECO:0000256" key="1">
    <source>
        <dbReference type="SAM" id="MobiDB-lite"/>
    </source>
</evidence>
<dbReference type="EMBL" id="OBDY01000006">
    <property type="protein sequence ID" value="SNY40285.1"/>
    <property type="molecule type" value="Genomic_DNA"/>
</dbReference>
<dbReference type="RefSeq" id="WP_179855201.1">
    <property type="nucleotide sequence ID" value="NZ_OBDY01000006.1"/>
</dbReference>
<protein>
    <submittedName>
        <fullName evidence="2">Uncharacterized protein</fullName>
    </submittedName>
</protein>
<organism evidence="2 3">
    <name type="scientific">Paractinoplanes atraurantiacus</name>
    <dbReference type="NCBI Taxonomy" id="1036182"/>
    <lineage>
        <taxon>Bacteria</taxon>
        <taxon>Bacillati</taxon>
        <taxon>Actinomycetota</taxon>
        <taxon>Actinomycetes</taxon>
        <taxon>Micromonosporales</taxon>
        <taxon>Micromonosporaceae</taxon>
        <taxon>Paractinoplanes</taxon>
    </lineage>
</organism>
<keyword evidence="3" id="KW-1185">Reference proteome</keyword>
<feature type="compositionally biased region" description="Acidic residues" evidence="1">
    <location>
        <begin position="15"/>
        <end position="28"/>
    </location>
</feature>
<reference evidence="2 3" key="1">
    <citation type="submission" date="2017-09" db="EMBL/GenBank/DDBJ databases">
        <authorList>
            <person name="Ehlers B."/>
            <person name="Leendertz F.H."/>
        </authorList>
    </citation>
    <scope>NUCLEOTIDE SEQUENCE [LARGE SCALE GENOMIC DNA]</scope>
    <source>
        <strain evidence="2 3">CGMCC 4.6857</strain>
    </source>
</reference>
<gene>
    <name evidence="2" type="ORF">SAMN05421748_10616</name>
</gene>
<dbReference type="Proteomes" id="UP000219612">
    <property type="component" value="Unassembled WGS sequence"/>
</dbReference>
<name>A0A285HX53_9ACTN</name>
<accession>A0A285HX53</accession>
<sequence>MSYDLTFLNKAAEQSWEEAAEAAEQEETSGDRPGDGMWSAVLASAREVLIG</sequence>
<dbReference type="AlphaFoldDB" id="A0A285HX53"/>